<dbReference type="AlphaFoldDB" id="A0A291GT87"/>
<proteinExistence type="predicted"/>
<sequence>MTQPQEPLEDFEADETSIDDALEAGRVAGEDPGSRHADGYGLDADLERGGDDSAASEQGNRDEDRMEADVPEELPEL</sequence>
<protein>
    <submittedName>
        <fullName evidence="2">Uncharacterized protein</fullName>
    </submittedName>
</protein>
<dbReference type="OrthoDB" id="4794431at2"/>
<dbReference type="RefSeq" id="WP_096797815.1">
    <property type="nucleotide sequence ID" value="NZ_CP023564.1"/>
</dbReference>
<evidence type="ECO:0000313" key="2">
    <source>
        <dbReference type="EMBL" id="ATG53336.1"/>
    </source>
</evidence>
<accession>A0A291GT87</accession>
<dbReference type="KEGG" id="bgg:CFK41_00015"/>
<dbReference type="EMBL" id="CP023564">
    <property type="protein sequence ID" value="ATG53336.1"/>
    <property type="molecule type" value="Genomic_DNA"/>
</dbReference>
<keyword evidence="3" id="KW-1185">Reference proteome</keyword>
<name>A0A291GT87_9MICO</name>
<reference evidence="2 3" key="1">
    <citation type="journal article" date="2014" name="Int. J. Syst. Evol. Microbiol.">
        <title>Brachybacterium ginsengisoli sp. nov., isolated from soil of a ginseng field.</title>
        <authorList>
            <person name="Hoang V.A."/>
            <person name="Kim Y.J."/>
            <person name="Nguyen N.L."/>
            <person name="Yang D.C."/>
        </authorList>
    </citation>
    <scope>NUCLEOTIDE SEQUENCE [LARGE SCALE GENOMIC DNA]</scope>
    <source>
        <strain evidence="2 3">DCY80</strain>
    </source>
</reference>
<feature type="compositionally biased region" description="Basic and acidic residues" evidence="1">
    <location>
        <begin position="59"/>
        <end position="68"/>
    </location>
</feature>
<organism evidence="2 3">
    <name type="scientific">Brachybacterium ginsengisoli</name>
    <dbReference type="NCBI Taxonomy" id="1331682"/>
    <lineage>
        <taxon>Bacteria</taxon>
        <taxon>Bacillati</taxon>
        <taxon>Actinomycetota</taxon>
        <taxon>Actinomycetes</taxon>
        <taxon>Micrococcales</taxon>
        <taxon>Dermabacteraceae</taxon>
        <taxon>Brachybacterium</taxon>
    </lineage>
</organism>
<feature type="region of interest" description="Disordered" evidence="1">
    <location>
        <begin position="1"/>
        <end position="77"/>
    </location>
</feature>
<feature type="compositionally biased region" description="Basic and acidic residues" evidence="1">
    <location>
        <begin position="28"/>
        <end position="38"/>
    </location>
</feature>
<gene>
    <name evidence="2" type="ORF">CFK41_00015</name>
</gene>
<evidence type="ECO:0000313" key="3">
    <source>
        <dbReference type="Proteomes" id="UP000217889"/>
    </source>
</evidence>
<evidence type="ECO:0000256" key="1">
    <source>
        <dbReference type="SAM" id="MobiDB-lite"/>
    </source>
</evidence>
<dbReference type="Proteomes" id="UP000217889">
    <property type="component" value="Chromosome"/>
</dbReference>
<feature type="compositionally biased region" description="Acidic residues" evidence="1">
    <location>
        <begin position="7"/>
        <end position="22"/>
    </location>
</feature>